<evidence type="ECO:0000256" key="1">
    <source>
        <dbReference type="SAM" id="Phobius"/>
    </source>
</evidence>
<accession>A0ABZ1UKS5</accession>
<feature type="signal peptide" evidence="2">
    <location>
        <begin position="1"/>
        <end position="26"/>
    </location>
</feature>
<evidence type="ECO:0000313" key="4">
    <source>
        <dbReference type="Proteomes" id="UP000321323"/>
    </source>
</evidence>
<keyword evidence="4" id="KW-1185">Reference proteome</keyword>
<sequence length="225" mass="23099">MAIRSKRAGVLAMLAWMGCAAGPAMASPILLDWSPQALLGATSGDAYSNINRGQHFAEVVSFAVNTLVDGMAIYSGIGYGGVGTLVDIAIWADDAGRPGALLGRFGSAIDLVDMDGASGGNVRKHAQFAGFTMAADVSYWIGMAGHSVELAQTAIRNANGGDGQMAQFTGRGSYLGQAGVGDMAFRLYGTPLGPQQHVAIPLPGTLPLFGLAGVGLLAARWRRSG</sequence>
<evidence type="ECO:0008006" key="5">
    <source>
        <dbReference type="Google" id="ProtNLM"/>
    </source>
</evidence>
<proteinExistence type="predicted"/>
<evidence type="ECO:0000313" key="3">
    <source>
        <dbReference type="EMBL" id="WUR12676.1"/>
    </source>
</evidence>
<keyword evidence="1" id="KW-1133">Transmembrane helix</keyword>
<reference evidence="3 4" key="1">
    <citation type="journal article" date="2019" name="Int. J. Syst. Evol. Microbiol.">
        <title>The Draft Whole-Genome Sequence of the Antibiotic Producer Empedobacter haloabium ATCC 31962 Provides Indications for Its Taxonomic Reclassification.</title>
        <authorList>
            <person name="Miess H."/>
            <person name="Arlt P."/>
            <person name="Apel A.K."/>
            <person name="Weber T."/>
            <person name="Nieselt K."/>
            <person name="Hanssen F."/>
            <person name="Czemmel S."/>
            <person name="Nahnsen S."/>
            <person name="Gross H."/>
        </authorList>
    </citation>
    <scope>NUCLEOTIDE SEQUENCE [LARGE SCALE GENOMIC DNA]</scope>
    <source>
        <strain evidence="3 4">ATCC 31962</strain>
    </source>
</reference>
<keyword evidence="1" id="KW-0812">Transmembrane</keyword>
<keyword evidence="2" id="KW-0732">Signal</keyword>
<organism evidence="3 4">
    <name type="scientific">[Empedobacter] haloabium</name>
    <dbReference type="NCBI Taxonomy" id="592317"/>
    <lineage>
        <taxon>Bacteria</taxon>
        <taxon>Pseudomonadati</taxon>
        <taxon>Pseudomonadota</taxon>
        <taxon>Betaproteobacteria</taxon>
        <taxon>Burkholderiales</taxon>
        <taxon>Oxalobacteraceae</taxon>
        <taxon>Telluria group</taxon>
        <taxon>Telluria group incertae sedis</taxon>
    </lineage>
</organism>
<name>A0ABZ1UKS5_9BURK</name>
<dbReference type="Proteomes" id="UP000321323">
    <property type="component" value="Chromosome"/>
</dbReference>
<keyword evidence="1" id="KW-0472">Membrane</keyword>
<dbReference type="EMBL" id="CP136508">
    <property type="protein sequence ID" value="WUR12676.1"/>
    <property type="molecule type" value="Genomic_DNA"/>
</dbReference>
<evidence type="ECO:0000256" key="2">
    <source>
        <dbReference type="SAM" id="SignalP"/>
    </source>
</evidence>
<dbReference type="PROSITE" id="PS51257">
    <property type="entry name" value="PROKAR_LIPOPROTEIN"/>
    <property type="match status" value="1"/>
</dbReference>
<gene>
    <name evidence="3" type="ORF">E7V67_023765</name>
</gene>
<feature type="chain" id="PRO_5047392719" description="VPLPA-CTERM sorting domain-containing protein" evidence="2">
    <location>
        <begin position="27"/>
        <end position="225"/>
    </location>
</feature>
<protein>
    <recommendedName>
        <fullName evidence="5">VPLPA-CTERM sorting domain-containing protein</fullName>
    </recommendedName>
</protein>
<feature type="transmembrane region" description="Helical" evidence="1">
    <location>
        <begin position="198"/>
        <end position="219"/>
    </location>
</feature>